<evidence type="ECO:0000313" key="14">
    <source>
        <dbReference type="EMBL" id="KAF4976141.1"/>
    </source>
</evidence>
<evidence type="ECO:0000256" key="10">
    <source>
        <dbReference type="ARBA" id="ARBA00023004"/>
    </source>
</evidence>
<dbReference type="InterPro" id="IPR015879">
    <property type="entry name" value="Ring_hydroxy_dOase_asu_C_dom"/>
</dbReference>
<dbReference type="SUPFAM" id="SSF55961">
    <property type="entry name" value="Bet v1-like"/>
    <property type="match status" value="1"/>
</dbReference>
<dbReference type="Gene3D" id="3.90.380.10">
    <property type="entry name" value="Naphthalene 1,2-dioxygenase Alpha Subunit, Chain A, domain 1"/>
    <property type="match status" value="2"/>
</dbReference>
<dbReference type="Proteomes" id="UP000635477">
    <property type="component" value="Unassembled WGS sequence"/>
</dbReference>
<comment type="similarity">
    <text evidence="4">Belongs to the choline monooxygenase family.</text>
</comment>
<dbReference type="PRINTS" id="PR00090">
    <property type="entry name" value="RNGDIOXGNASE"/>
</dbReference>
<evidence type="ECO:0000256" key="9">
    <source>
        <dbReference type="ARBA" id="ARBA00023002"/>
    </source>
</evidence>
<evidence type="ECO:0000259" key="13">
    <source>
        <dbReference type="PROSITE" id="PS51296"/>
    </source>
</evidence>
<dbReference type="GO" id="GO:0019285">
    <property type="term" value="P:glycine betaine biosynthetic process from choline"/>
    <property type="evidence" value="ECO:0007669"/>
    <property type="project" value="UniProtKB-UniPathway"/>
</dbReference>
<name>A0A8H4UH76_9HYPO</name>
<reference evidence="14" key="2">
    <citation type="submission" date="2020-05" db="EMBL/GenBank/DDBJ databases">
        <authorList>
            <person name="Kim H.-S."/>
            <person name="Proctor R.H."/>
            <person name="Brown D.W."/>
        </authorList>
    </citation>
    <scope>NUCLEOTIDE SEQUENCE</scope>
    <source>
        <strain evidence="14">NRRL 22465</strain>
    </source>
</reference>
<feature type="domain" description="Rieske" evidence="13">
    <location>
        <begin position="48"/>
        <end position="136"/>
    </location>
</feature>
<evidence type="ECO:0000313" key="15">
    <source>
        <dbReference type="Proteomes" id="UP000635477"/>
    </source>
</evidence>
<dbReference type="PROSITE" id="PS51296">
    <property type="entry name" value="RIESKE"/>
    <property type="match status" value="1"/>
</dbReference>
<gene>
    <name evidence="14" type="ORF">FZEAL_7160</name>
</gene>
<evidence type="ECO:0000256" key="8">
    <source>
        <dbReference type="ARBA" id="ARBA00022723"/>
    </source>
</evidence>
<dbReference type="Pfam" id="PF00355">
    <property type="entry name" value="Rieske"/>
    <property type="match status" value="1"/>
</dbReference>
<dbReference type="GO" id="GO:0019133">
    <property type="term" value="F:choline monooxygenase activity"/>
    <property type="evidence" value="ECO:0007669"/>
    <property type="project" value="UniProtKB-EC"/>
</dbReference>
<dbReference type="InterPro" id="IPR001663">
    <property type="entry name" value="Rng_hydr_dOase-A"/>
</dbReference>
<dbReference type="UniPathway" id="UPA00529">
    <property type="reaction ID" value="UER00430"/>
</dbReference>
<keyword evidence="11" id="KW-0411">Iron-sulfur</keyword>
<dbReference type="Gene3D" id="2.102.10.10">
    <property type="entry name" value="Rieske [2Fe-2S] iron-sulphur domain"/>
    <property type="match status" value="1"/>
</dbReference>
<evidence type="ECO:0000256" key="3">
    <source>
        <dbReference type="ARBA" id="ARBA00004866"/>
    </source>
</evidence>
<dbReference type="OrthoDB" id="426882at2759"/>
<dbReference type="SUPFAM" id="SSF50022">
    <property type="entry name" value="ISP domain"/>
    <property type="match status" value="1"/>
</dbReference>
<dbReference type="CDD" id="cd03469">
    <property type="entry name" value="Rieske_RO_Alpha_N"/>
    <property type="match status" value="1"/>
</dbReference>
<dbReference type="InterPro" id="IPR017941">
    <property type="entry name" value="Rieske_2Fe-2S"/>
</dbReference>
<dbReference type="PANTHER" id="PTHR43756:SF5">
    <property type="entry name" value="CHOLINE MONOOXYGENASE, CHLOROPLASTIC"/>
    <property type="match status" value="1"/>
</dbReference>
<keyword evidence="15" id="KW-1185">Reference proteome</keyword>
<dbReference type="AlphaFoldDB" id="A0A8H4UH76"/>
<evidence type="ECO:0000256" key="5">
    <source>
        <dbReference type="ARBA" id="ARBA00012763"/>
    </source>
</evidence>
<protein>
    <recommendedName>
        <fullName evidence="6">Choline monooxygenase, chloroplastic</fullName>
        <ecNumber evidence="5">1.14.15.7</ecNumber>
    </recommendedName>
</protein>
<keyword evidence="10" id="KW-0408">Iron</keyword>
<evidence type="ECO:0000256" key="7">
    <source>
        <dbReference type="ARBA" id="ARBA00022714"/>
    </source>
</evidence>
<organism evidence="14 15">
    <name type="scientific">Fusarium zealandicum</name>
    <dbReference type="NCBI Taxonomy" id="1053134"/>
    <lineage>
        <taxon>Eukaryota</taxon>
        <taxon>Fungi</taxon>
        <taxon>Dikarya</taxon>
        <taxon>Ascomycota</taxon>
        <taxon>Pezizomycotina</taxon>
        <taxon>Sordariomycetes</taxon>
        <taxon>Hypocreomycetidae</taxon>
        <taxon>Hypocreales</taxon>
        <taxon>Nectriaceae</taxon>
        <taxon>Fusarium</taxon>
        <taxon>Fusarium staphyleae species complex</taxon>
    </lineage>
</organism>
<dbReference type="EMBL" id="JABEYC010000566">
    <property type="protein sequence ID" value="KAF4976141.1"/>
    <property type="molecule type" value="Genomic_DNA"/>
</dbReference>
<dbReference type="CDD" id="cd00680">
    <property type="entry name" value="RHO_alpha_C"/>
    <property type="match status" value="1"/>
</dbReference>
<dbReference type="Pfam" id="PF00848">
    <property type="entry name" value="Ring_hydroxyl_A"/>
    <property type="match status" value="1"/>
</dbReference>
<evidence type="ECO:0000256" key="2">
    <source>
        <dbReference type="ARBA" id="ARBA00002149"/>
    </source>
</evidence>
<evidence type="ECO:0000256" key="4">
    <source>
        <dbReference type="ARBA" id="ARBA00010848"/>
    </source>
</evidence>
<evidence type="ECO:0000256" key="12">
    <source>
        <dbReference type="ARBA" id="ARBA00049097"/>
    </source>
</evidence>
<proteinExistence type="inferred from homology"/>
<comment type="catalytic activity">
    <reaction evidence="12">
        <text>choline + 2 reduced [2Fe-2S]-[ferredoxin] + O2 + 2 H(+) = betaine aldehyde hydrate + 2 oxidized [2Fe-2S]-[ferredoxin] + H2O</text>
        <dbReference type="Rhea" id="RHEA:17769"/>
        <dbReference type="Rhea" id="RHEA-COMP:10000"/>
        <dbReference type="Rhea" id="RHEA-COMP:10001"/>
        <dbReference type="ChEBI" id="CHEBI:15354"/>
        <dbReference type="ChEBI" id="CHEBI:15377"/>
        <dbReference type="ChEBI" id="CHEBI:15378"/>
        <dbReference type="ChEBI" id="CHEBI:15379"/>
        <dbReference type="ChEBI" id="CHEBI:15870"/>
        <dbReference type="ChEBI" id="CHEBI:33737"/>
        <dbReference type="ChEBI" id="CHEBI:33738"/>
        <dbReference type="EC" id="1.14.15.7"/>
    </reaction>
</comment>
<dbReference type="GO" id="GO:0051537">
    <property type="term" value="F:2 iron, 2 sulfur cluster binding"/>
    <property type="evidence" value="ECO:0007669"/>
    <property type="project" value="UniProtKB-KW"/>
</dbReference>
<comment type="caution">
    <text evidence="14">The sequence shown here is derived from an EMBL/GenBank/DDBJ whole genome shotgun (WGS) entry which is preliminary data.</text>
</comment>
<dbReference type="InterPro" id="IPR036922">
    <property type="entry name" value="Rieske_2Fe-2S_sf"/>
</dbReference>
<dbReference type="GO" id="GO:0005506">
    <property type="term" value="F:iron ion binding"/>
    <property type="evidence" value="ECO:0007669"/>
    <property type="project" value="InterPro"/>
</dbReference>
<accession>A0A8H4UH76</accession>
<comment type="cofactor">
    <cofactor evidence="1">
        <name>Fe cation</name>
        <dbReference type="ChEBI" id="CHEBI:24875"/>
    </cofactor>
</comment>
<dbReference type="EC" id="1.14.15.7" evidence="5"/>
<evidence type="ECO:0000256" key="1">
    <source>
        <dbReference type="ARBA" id="ARBA00001962"/>
    </source>
</evidence>
<comment type="pathway">
    <text evidence="3">Amine and polyamine biosynthesis; betaine biosynthesis via choline pathway; betaine aldehyde from choline (monooxygenase route): step 1/1.</text>
</comment>
<sequence length="410" mass="46888">MNKLKVHVESDNFTPGSHRSPVRALPSTWYTSPEMYELEKRAIFSKKWLLVTHQNRLAKPGDWLKFNTTGYEFVVCRDRKGNTNAFHNVCRHRAFPVVQGGQQGNSAIFSCKYHGWSYGLSGNLAKAPNYDQLEGFDKSQNGLFKIHLKTDAYGFIWVNLDSSEDPEPWNHYFDGIDQQERLDKVRFEDYLLDDEFSMEGDYNWKILADNFNECYHCPTTHPDLPTLADLGNTKVDTNKGWIKHSSVLTEAQKKEGLGLASTYLYPNASVVVLPHFMMIQRFMPTGPSSSAMHYQFFRNKKSSDEDFHLIADLYRRVVSEDKDLCEGAQKNLSAGIFVSGELHPRLEHGPLSFQQGHREAIWAHVKLEKEAGRQIWPARQRLPSTATANKEDEDLCSGLSCGTQQEVLAW</sequence>
<comment type="function">
    <text evidence="2">Catalyzes the first step of the osmoprotectant glycine betaine synthesis.</text>
</comment>
<keyword evidence="8" id="KW-0479">Metal-binding</keyword>
<evidence type="ECO:0000256" key="11">
    <source>
        <dbReference type="ARBA" id="ARBA00023014"/>
    </source>
</evidence>
<dbReference type="PANTHER" id="PTHR43756">
    <property type="entry name" value="CHOLINE MONOOXYGENASE, CHLOROPLASTIC"/>
    <property type="match status" value="1"/>
</dbReference>
<keyword evidence="9" id="KW-0560">Oxidoreductase</keyword>
<evidence type="ECO:0000256" key="6">
    <source>
        <dbReference type="ARBA" id="ARBA00014931"/>
    </source>
</evidence>
<reference evidence="14" key="1">
    <citation type="journal article" date="2020" name="BMC Genomics">
        <title>Correction to: Identification and distribution of gene clusters required for synthesis of sphingolipid metabolism inhibitors in diverse species of the filamentous fungus Fusarium.</title>
        <authorList>
            <person name="Kim H.S."/>
            <person name="Lohmar J.M."/>
            <person name="Busman M."/>
            <person name="Brown D.W."/>
            <person name="Naumann T.A."/>
            <person name="Divon H.H."/>
            <person name="Lysoe E."/>
            <person name="Uhlig S."/>
            <person name="Proctor R.H."/>
        </authorList>
    </citation>
    <scope>NUCLEOTIDE SEQUENCE</scope>
    <source>
        <strain evidence="14">NRRL 22465</strain>
    </source>
</reference>
<keyword evidence="7" id="KW-0001">2Fe-2S</keyword>